<dbReference type="EMBL" id="MU250527">
    <property type="protein sequence ID" value="KAG7449658.1"/>
    <property type="molecule type" value="Genomic_DNA"/>
</dbReference>
<keyword evidence="3" id="KW-1185">Reference proteome</keyword>
<sequence>MLVYATNVQMPAGNAMYNDRGTRRLELLPPDMPTFVLSRSSNHLNAVLHCISYIYLGYVIYLFPSLHSQYNVPMACGINQVPSFRYLA</sequence>
<gene>
    <name evidence="2" type="ORF">BT62DRAFT_599607</name>
</gene>
<protein>
    <submittedName>
        <fullName evidence="2">Uncharacterized protein</fullName>
    </submittedName>
</protein>
<comment type="caution">
    <text evidence="2">The sequence shown here is derived from an EMBL/GenBank/DDBJ whole genome shotgun (WGS) entry which is preliminary data.</text>
</comment>
<keyword evidence="1" id="KW-0812">Transmembrane</keyword>
<name>A0A9P8AVL2_9AGAR</name>
<dbReference type="GeneID" id="66103852"/>
<keyword evidence="1" id="KW-0472">Membrane</keyword>
<feature type="transmembrane region" description="Helical" evidence="1">
    <location>
        <begin position="46"/>
        <end position="64"/>
    </location>
</feature>
<accession>A0A9P8AVL2</accession>
<evidence type="ECO:0000313" key="3">
    <source>
        <dbReference type="Proteomes" id="UP000812287"/>
    </source>
</evidence>
<dbReference type="Proteomes" id="UP000812287">
    <property type="component" value="Unassembled WGS sequence"/>
</dbReference>
<evidence type="ECO:0000313" key="2">
    <source>
        <dbReference type="EMBL" id="KAG7449658.1"/>
    </source>
</evidence>
<keyword evidence="1" id="KW-1133">Transmembrane helix</keyword>
<dbReference type="AlphaFoldDB" id="A0A9P8AVL2"/>
<proteinExistence type="predicted"/>
<reference evidence="2" key="1">
    <citation type="submission" date="2020-11" db="EMBL/GenBank/DDBJ databases">
        <title>Adaptations for nitrogen fixation in a non-lichenized fungal sporocarp promotes dispersal by wood-feeding termites.</title>
        <authorList>
            <consortium name="DOE Joint Genome Institute"/>
            <person name="Koch R.A."/>
            <person name="Yoon G."/>
            <person name="Arayal U."/>
            <person name="Lail K."/>
            <person name="Amirebrahimi M."/>
            <person name="Labutti K."/>
            <person name="Lipzen A."/>
            <person name="Riley R."/>
            <person name="Barry K."/>
            <person name="Henrissat B."/>
            <person name="Grigoriev I.V."/>
            <person name="Herr J.R."/>
            <person name="Aime M.C."/>
        </authorList>
    </citation>
    <scope>NUCLEOTIDE SEQUENCE</scope>
    <source>
        <strain evidence="2">MCA 3950</strain>
    </source>
</reference>
<dbReference type="RefSeq" id="XP_043043158.1">
    <property type="nucleotide sequence ID" value="XM_043181556.1"/>
</dbReference>
<evidence type="ECO:0000256" key="1">
    <source>
        <dbReference type="SAM" id="Phobius"/>
    </source>
</evidence>
<organism evidence="2 3">
    <name type="scientific">Guyanagaster necrorhizus</name>
    <dbReference type="NCBI Taxonomy" id="856835"/>
    <lineage>
        <taxon>Eukaryota</taxon>
        <taxon>Fungi</taxon>
        <taxon>Dikarya</taxon>
        <taxon>Basidiomycota</taxon>
        <taxon>Agaricomycotina</taxon>
        <taxon>Agaricomycetes</taxon>
        <taxon>Agaricomycetidae</taxon>
        <taxon>Agaricales</taxon>
        <taxon>Marasmiineae</taxon>
        <taxon>Physalacriaceae</taxon>
        <taxon>Guyanagaster</taxon>
    </lineage>
</organism>